<dbReference type="InterPro" id="IPR049445">
    <property type="entry name" value="TetR_SbtR-like_C"/>
</dbReference>
<keyword evidence="2 4" id="KW-0238">DNA-binding</keyword>
<dbReference type="GO" id="GO:0000976">
    <property type="term" value="F:transcription cis-regulatory region binding"/>
    <property type="evidence" value="ECO:0007669"/>
    <property type="project" value="TreeGrafter"/>
</dbReference>
<dbReference type="Pfam" id="PF21597">
    <property type="entry name" value="TetR_C_43"/>
    <property type="match status" value="1"/>
</dbReference>
<evidence type="ECO:0000259" key="5">
    <source>
        <dbReference type="PROSITE" id="PS50977"/>
    </source>
</evidence>
<protein>
    <submittedName>
        <fullName evidence="6">Transcriptional regulator, TetR family</fullName>
    </submittedName>
</protein>
<dbReference type="PANTHER" id="PTHR30055:SF234">
    <property type="entry name" value="HTH-TYPE TRANSCRIPTIONAL REGULATOR BETI"/>
    <property type="match status" value="1"/>
</dbReference>
<dbReference type="AlphaFoldDB" id="A0A1H1WQF7"/>
<proteinExistence type="predicted"/>
<dbReference type="InterPro" id="IPR001647">
    <property type="entry name" value="HTH_TetR"/>
</dbReference>
<dbReference type="Proteomes" id="UP000243904">
    <property type="component" value="Chromosome I"/>
</dbReference>
<name>A0A1H1WQF7_9BRAD</name>
<evidence type="ECO:0000256" key="4">
    <source>
        <dbReference type="PROSITE-ProRule" id="PRU00335"/>
    </source>
</evidence>
<dbReference type="InterPro" id="IPR036271">
    <property type="entry name" value="Tet_transcr_reg_TetR-rel_C_sf"/>
</dbReference>
<dbReference type="Pfam" id="PF00440">
    <property type="entry name" value="TetR_N"/>
    <property type="match status" value="1"/>
</dbReference>
<evidence type="ECO:0000313" key="7">
    <source>
        <dbReference type="Proteomes" id="UP000243904"/>
    </source>
</evidence>
<evidence type="ECO:0000313" key="6">
    <source>
        <dbReference type="EMBL" id="SDS98399.1"/>
    </source>
</evidence>
<evidence type="ECO:0000256" key="1">
    <source>
        <dbReference type="ARBA" id="ARBA00023015"/>
    </source>
</evidence>
<keyword evidence="7" id="KW-1185">Reference proteome</keyword>
<reference evidence="7" key="1">
    <citation type="submission" date="2016-10" db="EMBL/GenBank/DDBJ databases">
        <authorList>
            <person name="Varghese N."/>
            <person name="Submissions S."/>
        </authorList>
    </citation>
    <scope>NUCLEOTIDE SEQUENCE [LARGE SCALE GENOMIC DNA]</scope>
    <source>
        <strain evidence="7">GAS369</strain>
    </source>
</reference>
<dbReference type="GO" id="GO:0003700">
    <property type="term" value="F:DNA-binding transcription factor activity"/>
    <property type="evidence" value="ECO:0007669"/>
    <property type="project" value="TreeGrafter"/>
</dbReference>
<organism evidence="6 7">
    <name type="scientific">Bradyrhizobium canariense</name>
    <dbReference type="NCBI Taxonomy" id="255045"/>
    <lineage>
        <taxon>Bacteria</taxon>
        <taxon>Pseudomonadati</taxon>
        <taxon>Pseudomonadota</taxon>
        <taxon>Alphaproteobacteria</taxon>
        <taxon>Hyphomicrobiales</taxon>
        <taxon>Nitrobacteraceae</taxon>
        <taxon>Bradyrhizobium</taxon>
    </lineage>
</organism>
<dbReference type="Gene3D" id="1.10.357.10">
    <property type="entry name" value="Tetracycline Repressor, domain 2"/>
    <property type="match status" value="1"/>
</dbReference>
<dbReference type="SUPFAM" id="SSF48498">
    <property type="entry name" value="Tetracyclin repressor-like, C-terminal domain"/>
    <property type="match status" value="1"/>
</dbReference>
<dbReference type="PANTHER" id="PTHR30055">
    <property type="entry name" value="HTH-TYPE TRANSCRIPTIONAL REGULATOR RUTR"/>
    <property type="match status" value="1"/>
</dbReference>
<sequence>MSIPPLRRADATKNRERLITEARVRFSAGDGAISLEAIAKAAGVGIGTLYRHFPTREALIEAVYHLELDALEAEANDLLKTHPSFEAMRRWMDRYAQFVATKRAMYDALRVALTPRMGAVSEIRARINATIAKFLAAGSQDGTIRDDVQPDDVTLSLAGMVLAATTSPDRDQMRRLLDLLMDGLRHRSQRE</sequence>
<gene>
    <name evidence="6" type="ORF">SAMN05444158_3926</name>
</gene>
<accession>A0A1H1WQF7</accession>
<dbReference type="EMBL" id="LT629750">
    <property type="protein sequence ID" value="SDS98399.1"/>
    <property type="molecule type" value="Genomic_DNA"/>
</dbReference>
<feature type="domain" description="HTH tetR-type" evidence="5">
    <location>
        <begin position="13"/>
        <end position="71"/>
    </location>
</feature>
<keyword evidence="3" id="KW-0804">Transcription</keyword>
<dbReference type="PROSITE" id="PS50977">
    <property type="entry name" value="HTH_TETR_2"/>
    <property type="match status" value="1"/>
</dbReference>
<evidence type="ECO:0000256" key="3">
    <source>
        <dbReference type="ARBA" id="ARBA00023163"/>
    </source>
</evidence>
<dbReference type="SUPFAM" id="SSF46689">
    <property type="entry name" value="Homeodomain-like"/>
    <property type="match status" value="1"/>
</dbReference>
<feature type="DNA-binding region" description="H-T-H motif" evidence="4">
    <location>
        <begin position="34"/>
        <end position="53"/>
    </location>
</feature>
<dbReference type="InterPro" id="IPR009057">
    <property type="entry name" value="Homeodomain-like_sf"/>
</dbReference>
<dbReference type="InterPro" id="IPR050109">
    <property type="entry name" value="HTH-type_TetR-like_transc_reg"/>
</dbReference>
<evidence type="ECO:0000256" key="2">
    <source>
        <dbReference type="ARBA" id="ARBA00023125"/>
    </source>
</evidence>
<keyword evidence="1" id="KW-0805">Transcription regulation</keyword>